<dbReference type="Proteomes" id="UP001175228">
    <property type="component" value="Unassembled WGS sequence"/>
</dbReference>
<dbReference type="AlphaFoldDB" id="A0AA39PZ00"/>
<gene>
    <name evidence="4" type="ORF">EDD18DRAFT_1109069</name>
</gene>
<sequence>MSYGPTEMLSFSQESIPIEFTTSFLTSVPPPSTSFTVFSTFSTTLEATMSPLDSTDRGGAEVTVTATQKNNISPSVSLQTSSSSTANNNSSCKKTSPATIAGSTIGSLAAVLVLALLFILWRRRHNSRVGSNADEEIGDPETGTVPNSNPILPSSSDSVRTVSISTISSLTSDLPRRLSQSSRHAYEEEIERLRQEVLSLKNHIRYIHQQTELTPSSSPAPSYHSRRSDASDPFVSSSTLPPTREIPY</sequence>
<evidence type="ECO:0000256" key="1">
    <source>
        <dbReference type="SAM" id="Coils"/>
    </source>
</evidence>
<evidence type="ECO:0008006" key="6">
    <source>
        <dbReference type="Google" id="ProtNLM"/>
    </source>
</evidence>
<evidence type="ECO:0000313" key="4">
    <source>
        <dbReference type="EMBL" id="KAK0492321.1"/>
    </source>
</evidence>
<feature type="compositionally biased region" description="Low complexity" evidence="2">
    <location>
        <begin position="73"/>
        <end position="96"/>
    </location>
</feature>
<dbReference type="EMBL" id="JAUEPU010000030">
    <property type="protein sequence ID" value="KAK0492321.1"/>
    <property type="molecule type" value="Genomic_DNA"/>
</dbReference>
<evidence type="ECO:0000256" key="3">
    <source>
        <dbReference type="SAM" id="Phobius"/>
    </source>
</evidence>
<feature type="coiled-coil region" evidence="1">
    <location>
        <begin position="176"/>
        <end position="203"/>
    </location>
</feature>
<reference evidence="4" key="1">
    <citation type="submission" date="2023-06" db="EMBL/GenBank/DDBJ databases">
        <authorList>
            <consortium name="Lawrence Berkeley National Laboratory"/>
            <person name="Ahrendt S."/>
            <person name="Sahu N."/>
            <person name="Indic B."/>
            <person name="Wong-Bajracharya J."/>
            <person name="Merenyi Z."/>
            <person name="Ke H.-M."/>
            <person name="Monk M."/>
            <person name="Kocsube S."/>
            <person name="Drula E."/>
            <person name="Lipzen A."/>
            <person name="Balint B."/>
            <person name="Henrissat B."/>
            <person name="Andreopoulos B."/>
            <person name="Martin F.M."/>
            <person name="Harder C.B."/>
            <person name="Rigling D."/>
            <person name="Ford K.L."/>
            <person name="Foster G.D."/>
            <person name="Pangilinan J."/>
            <person name="Papanicolaou A."/>
            <person name="Barry K."/>
            <person name="LaButti K."/>
            <person name="Viragh M."/>
            <person name="Koriabine M."/>
            <person name="Yan M."/>
            <person name="Riley R."/>
            <person name="Champramary S."/>
            <person name="Plett K.L."/>
            <person name="Tsai I.J."/>
            <person name="Slot J."/>
            <person name="Sipos G."/>
            <person name="Plett J."/>
            <person name="Nagy L.G."/>
            <person name="Grigoriev I.V."/>
        </authorList>
    </citation>
    <scope>NUCLEOTIDE SEQUENCE</scope>
    <source>
        <strain evidence="4">HWK02</strain>
    </source>
</reference>
<feature type="compositionally biased region" description="Polar residues" evidence="2">
    <location>
        <begin position="209"/>
        <end position="220"/>
    </location>
</feature>
<accession>A0AA39PZ00</accession>
<feature type="region of interest" description="Disordered" evidence="2">
    <location>
        <begin position="209"/>
        <end position="248"/>
    </location>
</feature>
<evidence type="ECO:0000256" key="2">
    <source>
        <dbReference type="SAM" id="MobiDB-lite"/>
    </source>
</evidence>
<protein>
    <recommendedName>
        <fullName evidence="6">Transmembrane protein</fullName>
    </recommendedName>
</protein>
<keyword evidence="1" id="KW-0175">Coiled coil</keyword>
<keyword evidence="3" id="KW-0812">Transmembrane</keyword>
<comment type="caution">
    <text evidence="4">The sequence shown here is derived from an EMBL/GenBank/DDBJ whole genome shotgun (WGS) entry which is preliminary data.</text>
</comment>
<evidence type="ECO:0000313" key="5">
    <source>
        <dbReference type="Proteomes" id="UP001175228"/>
    </source>
</evidence>
<feature type="transmembrane region" description="Helical" evidence="3">
    <location>
        <begin position="100"/>
        <end position="121"/>
    </location>
</feature>
<name>A0AA39PZ00_9AGAR</name>
<keyword evidence="3" id="KW-1133">Transmembrane helix</keyword>
<feature type="region of interest" description="Disordered" evidence="2">
    <location>
        <begin position="129"/>
        <end position="158"/>
    </location>
</feature>
<proteinExistence type="predicted"/>
<organism evidence="4 5">
    <name type="scientific">Armillaria luteobubalina</name>
    <dbReference type="NCBI Taxonomy" id="153913"/>
    <lineage>
        <taxon>Eukaryota</taxon>
        <taxon>Fungi</taxon>
        <taxon>Dikarya</taxon>
        <taxon>Basidiomycota</taxon>
        <taxon>Agaricomycotina</taxon>
        <taxon>Agaricomycetes</taxon>
        <taxon>Agaricomycetidae</taxon>
        <taxon>Agaricales</taxon>
        <taxon>Marasmiineae</taxon>
        <taxon>Physalacriaceae</taxon>
        <taxon>Armillaria</taxon>
    </lineage>
</organism>
<keyword evidence="3" id="KW-0472">Membrane</keyword>
<feature type="region of interest" description="Disordered" evidence="2">
    <location>
        <begin position="68"/>
        <end position="97"/>
    </location>
</feature>
<feature type="compositionally biased region" description="Polar residues" evidence="2">
    <location>
        <begin position="144"/>
        <end position="153"/>
    </location>
</feature>
<keyword evidence="5" id="KW-1185">Reference proteome</keyword>